<protein>
    <submittedName>
        <fullName evidence="1">Uncharacterized protein</fullName>
    </submittedName>
</protein>
<accession>A0A2P2CE41</accession>
<dbReference type="AlphaFoldDB" id="A0A2P2CE41"/>
<gene>
    <name evidence="1" type="ORF">NOCA1200019</name>
</gene>
<organism evidence="1">
    <name type="scientific">metagenome</name>
    <dbReference type="NCBI Taxonomy" id="256318"/>
    <lineage>
        <taxon>unclassified sequences</taxon>
        <taxon>metagenomes</taxon>
    </lineage>
</organism>
<dbReference type="EMBL" id="CZKB01000013">
    <property type="protein sequence ID" value="CUR60256.1"/>
    <property type="molecule type" value="Genomic_DNA"/>
</dbReference>
<proteinExistence type="predicted"/>
<name>A0A2P2CE41_9ZZZZ</name>
<sequence>MGDKGWEGWTLRDGDVVIKVLKPYLILGDLGIRQEPHQEFQPRTVPRKHLPFFVLDAGLSVYRDGESVGHPGQRLDVLGRQVHDNRLIGGSPPMAEWRRRVL</sequence>
<reference evidence="1" key="1">
    <citation type="submission" date="2015-08" db="EMBL/GenBank/DDBJ databases">
        <authorList>
            <person name="Babu N.S."/>
            <person name="Beckwith C.J."/>
            <person name="Beseler K.G."/>
            <person name="Brison A."/>
            <person name="Carone J.V."/>
            <person name="Caskin T.P."/>
            <person name="Diamond M."/>
            <person name="Durham M.E."/>
            <person name="Foxe J.M."/>
            <person name="Go M."/>
            <person name="Henderson B.A."/>
            <person name="Jones I.B."/>
            <person name="McGettigan J.A."/>
            <person name="Micheletti S.J."/>
            <person name="Nasrallah M.E."/>
            <person name="Ortiz D."/>
            <person name="Piller C.R."/>
            <person name="Privatt S.R."/>
            <person name="Schneider S.L."/>
            <person name="Sharp S."/>
            <person name="Smith T.C."/>
            <person name="Stanton J.D."/>
            <person name="Ullery H.E."/>
            <person name="Wilson R.J."/>
            <person name="Serrano M.G."/>
            <person name="Buck G."/>
            <person name="Lee V."/>
            <person name="Wang Y."/>
            <person name="Carvalho R."/>
            <person name="Voegtly L."/>
            <person name="Shi R."/>
            <person name="Duckworth R."/>
            <person name="Johnson A."/>
            <person name="Loviza R."/>
            <person name="Walstead R."/>
            <person name="Shah Z."/>
            <person name="Kiflezghi M."/>
            <person name="Wade K."/>
            <person name="Ball S.L."/>
            <person name="Bradley K.W."/>
            <person name="Asai D.J."/>
            <person name="Bowman C.A."/>
            <person name="Russell D.A."/>
            <person name="Pope W.H."/>
            <person name="Jacobs-Sera D."/>
            <person name="Hendrix R.W."/>
            <person name="Hatfull G.F."/>
        </authorList>
    </citation>
    <scope>NUCLEOTIDE SEQUENCE</scope>
</reference>
<evidence type="ECO:0000313" key="1">
    <source>
        <dbReference type="EMBL" id="CUR60256.1"/>
    </source>
</evidence>